<dbReference type="Proteomes" id="UP001431783">
    <property type="component" value="Unassembled WGS sequence"/>
</dbReference>
<feature type="compositionally biased region" description="Acidic residues" evidence="1">
    <location>
        <begin position="38"/>
        <end position="59"/>
    </location>
</feature>
<dbReference type="EMBL" id="JARQZJ010000015">
    <property type="protein sequence ID" value="KAK9873089.1"/>
    <property type="molecule type" value="Genomic_DNA"/>
</dbReference>
<sequence>NQIIVYLYNEKQMYDSVEESNMNKESLDSLGGNVHEENDPESSEICFDTEESEGVDTNDPDFLLDSKDDEEVLPVRKSSRDKHSREMKDFVTYMCLENSSKDWNLENDPITVQEA</sequence>
<comment type="caution">
    <text evidence="2">The sequence shown here is derived from an EMBL/GenBank/DDBJ whole genome shotgun (WGS) entry which is preliminary data.</text>
</comment>
<protein>
    <submittedName>
        <fullName evidence="2">Uncharacterized protein</fullName>
    </submittedName>
</protein>
<feature type="non-terminal residue" evidence="2">
    <location>
        <position position="1"/>
    </location>
</feature>
<evidence type="ECO:0000313" key="3">
    <source>
        <dbReference type="Proteomes" id="UP001431783"/>
    </source>
</evidence>
<keyword evidence="3" id="KW-1185">Reference proteome</keyword>
<proteinExistence type="predicted"/>
<feature type="region of interest" description="Disordered" evidence="1">
    <location>
        <begin position="18"/>
        <end position="65"/>
    </location>
</feature>
<dbReference type="AlphaFoldDB" id="A0AAW1U145"/>
<accession>A0AAW1U145</accession>
<name>A0AAW1U145_9CUCU</name>
<organism evidence="2 3">
    <name type="scientific">Henosepilachna vigintioctopunctata</name>
    <dbReference type="NCBI Taxonomy" id="420089"/>
    <lineage>
        <taxon>Eukaryota</taxon>
        <taxon>Metazoa</taxon>
        <taxon>Ecdysozoa</taxon>
        <taxon>Arthropoda</taxon>
        <taxon>Hexapoda</taxon>
        <taxon>Insecta</taxon>
        <taxon>Pterygota</taxon>
        <taxon>Neoptera</taxon>
        <taxon>Endopterygota</taxon>
        <taxon>Coleoptera</taxon>
        <taxon>Polyphaga</taxon>
        <taxon>Cucujiformia</taxon>
        <taxon>Coccinelloidea</taxon>
        <taxon>Coccinellidae</taxon>
        <taxon>Epilachninae</taxon>
        <taxon>Epilachnini</taxon>
        <taxon>Henosepilachna</taxon>
    </lineage>
</organism>
<gene>
    <name evidence="2" type="ORF">WA026_020819</name>
</gene>
<reference evidence="2 3" key="1">
    <citation type="submission" date="2023-03" db="EMBL/GenBank/DDBJ databases">
        <title>Genome insight into feeding habits of ladybird beetles.</title>
        <authorList>
            <person name="Li H.-S."/>
            <person name="Huang Y.-H."/>
            <person name="Pang H."/>
        </authorList>
    </citation>
    <scope>NUCLEOTIDE SEQUENCE [LARGE SCALE GENOMIC DNA]</scope>
    <source>
        <strain evidence="2">SYSU_2023b</strain>
        <tissue evidence="2">Whole body</tissue>
    </source>
</reference>
<evidence type="ECO:0000313" key="2">
    <source>
        <dbReference type="EMBL" id="KAK9873089.1"/>
    </source>
</evidence>
<evidence type="ECO:0000256" key="1">
    <source>
        <dbReference type="SAM" id="MobiDB-lite"/>
    </source>
</evidence>